<evidence type="ECO:0008006" key="3">
    <source>
        <dbReference type="Google" id="ProtNLM"/>
    </source>
</evidence>
<dbReference type="EMBL" id="WNDV01000010">
    <property type="protein sequence ID" value="KAF1037012.1"/>
    <property type="molecule type" value="Genomic_DNA"/>
</dbReference>
<proteinExistence type="predicted"/>
<sequence length="725" mass="81740">MGFQDLLSQIFRAPQPLDSFAKLKDETGRSKPKKADLDEALSELSEAIVRNKKGNALSVARALLLLLGPDRSIKRIQREGIFRASRHAFSNSVVQVLITDWTENAVIYGFNEAHVNYLRSAGALWTLAPALNKMRRSLVARLKSKRAVAIKTLLANVDAAFTFGMPGNKELPTDSPQAYSSESMAEAFSYLLRLFHQEVGVEKAQFRMVDDSSVFDTFYQDLLLDAARVCEYLEAEVLIDAFPYSARVKDSSVTVSADDPTLEKSIRLGYVQSDMQKMIRLRGLIEHENGNNKEILSVTSFAKTFYGKLGEVVVTFVPEPVPRYTMALPLLDELHQMFAGNGLFVEDLSSIEMLGTEDYVDPSKIVDSPVVGNITVIDILKVQRFFYFMQFGLKAEIDRHLPVVERPRIYFNSCLPVFERKKLIEILKQLIGDEMAEEMLRLLTCDLSSEYVDLQYTPVIVSGEWCILSLAVLSASNLVRNILCHSAERLTMRNKEDGDPMQIALKDALRQAGFLVEDEVDTGTKNNKLEVDVLAYRDGHLFLFECKNSFHPCNVYEMRTSYDHVVHAADQLSKRKAWLLDHVNQRRVFDRLAWNASATDRVHTCIAIGNRVFSGYDCEGHPVRQVHELLNVLLRGYIVIEDVTRRVWKSERLSVADVCSYLDGETTVADFMECMRPLDRTLSFGDAALTFSSYVLDAHKLTGLSESKYPRVGSALESTDFSTGS</sequence>
<reference evidence="2" key="1">
    <citation type="journal article" date="2020" name="MBio">
        <title>Horizontal gene transfer to a defensive symbiont with a reduced genome amongst a multipartite beetle microbiome.</title>
        <authorList>
            <person name="Waterworth S.C."/>
            <person name="Florez L.V."/>
            <person name="Rees E.R."/>
            <person name="Hertweck C."/>
            <person name="Kaltenpoth M."/>
            <person name="Kwan J.C."/>
        </authorList>
    </citation>
    <scope>NUCLEOTIDE SEQUENCE [LARGE SCALE GENOMIC DNA]</scope>
</reference>
<dbReference type="InterPro" id="IPR011335">
    <property type="entry name" value="Restrct_endonuc-II-like"/>
</dbReference>
<name>A0A833PV32_BURL3</name>
<comment type="caution">
    <text evidence="1">The sequence shown here is derived from an EMBL/GenBank/DDBJ whole genome shotgun (WGS) entry which is preliminary data.</text>
</comment>
<dbReference type="RefSeq" id="WP_278647318.1">
    <property type="nucleotide sequence ID" value="NZ_WNDV01000010.1"/>
</dbReference>
<dbReference type="AlphaFoldDB" id="A0A833PV32"/>
<accession>A0A833PV32</accession>
<evidence type="ECO:0000313" key="2">
    <source>
        <dbReference type="Proteomes" id="UP000467522"/>
    </source>
</evidence>
<gene>
    <name evidence="1" type="ORF">GAK33_03496</name>
</gene>
<dbReference type="Proteomes" id="UP000467522">
    <property type="component" value="Unassembled WGS sequence"/>
</dbReference>
<protein>
    <recommendedName>
        <fullName evidence="3">NERD domain-containing protein</fullName>
    </recommendedName>
</protein>
<evidence type="ECO:0000313" key="1">
    <source>
        <dbReference type="EMBL" id="KAF1037012.1"/>
    </source>
</evidence>
<organism evidence="1 2">
    <name type="scientific">Burkholderia lata (strain ATCC 17760 / DSM 23089 / LMG 22485 / NCIMB 9086 / R18194 / 383)</name>
    <dbReference type="NCBI Taxonomy" id="482957"/>
    <lineage>
        <taxon>Bacteria</taxon>
        <taxon>Pseudomonadati</taxon>
        <taxon>Pseudomonadota</taxon>
        <taxon>Betaproteobacteria</taxon>
        <taxon>Burkholderiales</taxon>
        <taxon>Burkholderiaceae</taxon>
        <taxon>Burkholderia</taxon>
        <taxon>Burkholderia cepacia complex</taxon>
    </lineage>
</organism>
<dbReference type="SUPFAM" id="SSF52980">
    <property type="entry name" value="Restriction endonuclease-like"/>
    <property type="match status" value="1"/>
</dbReference>